<dbReference type="Pfam" id="PF00291">
    <property type="entry name" value="PALP"/>
    <property type="match status" value="1"/>
</dbReference>
<comment type="similarity">
    <text evidence="2">Belongs to the serine/threonine dehydratase family.</text>
</comment>
<dbReference type="GO" id="GO:0009097">
    <property type="term" value="P:isoleucine biosynthetic process"/>
    <property type="evidence" value="ECO:0007669"/>
    <property type="project" value="TreeGrafter"/>
</dbReference>
<evidence type="ECO:0000313" key="9">
    <source>
        <dbReference type="Proteomes" id="UP000076532"/>
    </source>
</evidence>
<feature type="domain" description="Tryptophan synthase beta chain-like PALP" evidence="7">
    <location>
        <begin position="8"/>
        <end position="346"/>
    </location>
</feature>
<comment type="cofactor">
    <cofactor evidence="1">
        <name>pyridoxal 5'-phosphate</name>
        <dbReference type="ChEBI" id="CHEBI:597326"/>
    </cofactor>
</comment>
<dbReference type="PANTHER" id="PTHR48078">
    <property type="entry name" value="THREONINE DEHYDRATASE, MITOCHONDRIAL-RELATED"/>
    <property type="match status" value="1"/>
</dbReference>
<evidence type="ECO:0000256" key="5">
    <source>
        <dbReference type="ARBA" id="ARBA00023239"/>
    </source>
</evidence>
<keyword evidence="9" id="KW-1185">Reference proteome</keyword>
<proteinExistence type="inferred from homology"/>
<name>A0A166JG19_9AGAM</name>
<dbReference type="GO" id="GO:0006565">
    <property type="term" value="P:L-serine catabolic process"/>
    <property type="evidence" value="ECO:0007669"/>
    <property type="project" value="TreeGrafter"/>
</dbReference>
<dbReference type="OrthoDB" id="7773036at2759"/>
<gene>
    <name evidence="8" type="ORF">FIBSPDRAFT_826532</name>
</gene>
<evidence type="ECO:0000256" key="1">
    <source>
        <dbReference type="ARBA" id="ARBA00001933"/>
    </source>
</evidence>
<dbReference type="PANTHER" id="PTHR48078:SF2">
    <property type="entry name" value="CATABOLIC L-SERINE_THREONINE DEHYDRATASE"/>
    <property type="match status" value="1"/>
</dbReference>
<evidence type="ECO:0000256" key="3">
    <source>
        <dbReference type="ARBA" id="ARBA00012093"/>
    </source>
</evidence>
<accession>A0A166JG19</accession>
<dbReference type="EC" id="4.3.1.17" evidence="3"/>
<dbReference type="InterPro" id="IPR050147">
    <property type="entry name" value="Ser/Thr_Dehydratase"/>
</dbReference>
<dbReference type="Gene3D" id="3.40.50.1100">
    <property type="match status" value="2"/>
</dbReference>
<evidence type="ECO:0000256" key="2">
    <source>
        <dbReference type="ARBA" id="ARBA00010869"/>
    </source>
</evidence>
<dbReference type="STRING" id="436010.A0A166JG19"/>
<dbReference type="GO" id="GO:0004794">
    <property type="term" value="F:threonine deaminase activity"/>
    <property type="evidence" value="ECO:0007669"/>
    <property type="project" value="TreeGrafter"/>
</dbReference>
<dbReference type="EMBL" id="KV417552">
    <property type="protein sequence ID" value="KZP20821.1"/>
    <property type="molecule type" value="Genomic_DNA"/>
</dbReference>
<protein>
    <recommendedName>
        <fullName evidence="3">L-serine ammonia-lyase</fullName>
        <ecNumber evidence="3">4.3.1.17</ecNumber>
    </recommendedName>
</protein>
<keyword evidence="4" id="KW-0663">Pyridoxal phosphate</keyword>
<sequence length="379" mass="39615">MSSTNLWSETPLIRSSHISDLLNCSAYLKLENLHPSQSFKYRGLSHFAQHALAAHGPSVHLIIASGGNAALAVACAAQVLGVRCTVFITEGASAAILAFLEKQGAEVVITGKYYTNTLASAEEAVRAEEDAVMVPAYDDPVVWDGHSSMITEIHAQLPRKPDAIVCSVGGGGLLGGVLVGCANVGWDDGMAAFLLARQQHAHPPAVPVVTLETHGSNCFYQSVGLNPGKWNVAAHLPPHVEALHDPKTGVALALLSALPSRATSLGASSPAAGIVRLALDRAGEIRCLCIPDEMAMQAVCKFAEDHKTLVELACGVTLAAAYSPSLLRAALPSLPPDALVVFVVCGGFKISLAEIAEYSTVPSSKWEAVCDGETVTIET</sequence>
<dbReference type="Proteomes" id="UP000076532">
    <property type="component" value="Unassembled WGS sequence"/>
</dbReference>
<dbReference type="SUPFAM" id="SSF53686">
    <property type="entry name" value="Tryptophan synthase beta subunit-like PLP-dependent enzymes"/>
    <property type="match status" value="1"/>
</dbReference>
<evidence type="ECO:0000256" key="4">
    <source>
        <dbReference type="ARBA" id="ARBA00022898"/>
    </source>
</evidence>
<dbReference type="InterPro" id="IPR036052">
    <property type="entry name" value="TrpB-like_PALP_sf"/>
</dbReference>
<reference evidence="8 9" key="1">
    <citation type="journal article" date="2016" name="Mol. Biol. Evol.">
        <title>Comparative Genomics of Early-Diverging Mushroom-Forming Fungi Provides Insights into the Origins of Lignocellulose Decay Capabilities.</title>
        <authorList>
            <person name="Nagy L.G."/>
            <person name="Riley R."/>
            <person name="Tritt A."/>
            <person name="Adam C."/>
            <person name="Daum C."/>
            <person name="Floudas D."/>
            <person name="Sun H."/>
            <person name="Yadav J.S."/>
            <person name="Pangilinan J."/>
            <person name="Larsson K.H."/>
            <person name="Matsuura K."/>
            <person name="Barry K."/>
            <person name="Labutti K."/>
            <person name="Kuo R."/>
            <person name="Ohm R.A."/>
            <person name="Bhattacharya S.S."/>
            <person name="Shirouzu T."/>
            <person name="Yoshinaga Y."/>
            <person name="Martin F.M."/>
            <person name="Grigoriev I.V."/>
            <person name="Hibbett D.S."/>
        </authorList>
    </citation>
    <scope>NUCLEOTIDE SEQUENCE [LARGE SCALE GENOMIC DNA]</scope>
    <source>
        <strain evidence="8 9">CBS 109695</strain>
    </source>
</reference>
<comment type="catalytic activity">
    <reaction evidence="6">
        <text>L-serine = pyruvate + NH4(+)</text>
        <dbReference type="Rhea" id="RHEA:19169"/>
        <dbReference type="ChEBI" id="CHEBI:15361"/>
        <dbReference type="ChEBI" id="CHEBI:28938"/>
        <dbReference type="ChEBI" id="CHEBI:33384"/>
        <dbReference type="EC" id="4.3.1.17"/>
    </reaction>
</comment>
<dbReference type="InterPro" id="IPR001926">
    <property type="entry name" value="TrpB-like_PALP"/>
</dbReference>
<dbReference type="GO" id="GO:0006567">
    <property type="term" value="P:L-threonine catabolic process"/>
    <property type="evidence" value="ECO:0007669"/>
    <property type="project" value="TreeGrafter"/>
</dbReference>
<evidence type="ECO:0000313" key="8">
    <source>
        <dbReference type="EMBL" id="KZP20821.1"/>
    </source>
</evidence>
<keyword evidence="5" id="KW-0456">Lyase</keyword>
<dbReference type="GO" id="GO:0003941">
    <property type="term" value="F:L-serine ammonia-lyase activity"/>
    <property type="evidence" value="ECO:0007669"/>
    <property type="project" value="UniProtKB-EC"/>
</dbReference>
<organism evidence="8 9">
    <name type="scientific">Athelia psychrophila</name>
    <dbReference type="NCBI Taxonomy" id="1759441"/>
    <lineage>
        <taxon>Eukaryota</taxon>
        <taxon>Fungi</taxon>
        <taxon>Dikarya</taxon>
        <taxon>Basidiomycota</taxon>
        <taxon>Agaricomycotina</taxon>
        <taxon>Agaricomycetes</taxon>
        <taxon>Agaricomycetidae</taxon>
        <taxon>Atheliales</taxon>
        <taxon>Atheliaceae</taxon>
        <taxon>Athelia</taxon>
    </lineage>
</organism>
<dbReference type="AlphaFoldDB" id="A0A166JG19"/>
<evidence type="ECO:0000259" key="7">
    <source>
        <dbReference type="Pfam" id="PF00291"/>
    </source>
</evidence>
<evidence type="ECO:0000256" key="6">
    <source>
        <dbReference type="ARBA" id="ARBA00049406"/>
    </source>
</evidence>